<keyword evidence="11" id="KW-0511">Multifunctional enzyme</keyword>
<dbReference type="GO" id="GO:0009231">
    <property type="term" value="P:riboflavin biosynthetic process"/>
    <property type="evidence" value="ECO:0007669"/>
    <property type="project" value="UniProtKB-KW"/>
</dbReference>
<feature type="binding site" evidence="16">
    <location>
        <position position="195"/>
    </location>
    <ligand>
        <name>NADP(+)</name>
        <dbReference type="ChEBI" id="CHEBI:58349"/>
    </ligand>
</feature>
<dbReference type="PANTHER" id="PTHR38011:SF7">
    <property type="entry name" value="2,5-DIAMINO-6-RIBOSYLAMINO-4(3H)-PYRIMIDINONE 5'-PHOSPHATE REDUCTASE"/>
    <property type="match status" value="1"/>
</dbReference>
<dbReference type="GO" id="GO:0008835">
    <property type="term" value="F:diaminohydroxyphosphoribosylaminopyrimidine deaminase activity"/>
    <property type="evidence" value="ECO:0007669"/>
    <property type="project" value="UniProtKB-EC"/>
</dbReference>
<feature type="binding site" evidence="17">
    <location>
        <position position="73"/>
    </location>
    <ligand>
        <name>Zn(2+)</name>
        <dbReference type="ChEBI" id="CHEBI:29105"/>
        <note>catalytic</note>
    </ligand>
</feature>
<evidence type="ECO:0000256" key="2">
    <source>
        <dbReference type="ARBA" id="ARBA00004882"/>
    </source>
</evidence>
<dbReference type="RefSeq" id="WP_088592278.1">
    <property type="nucleotide sequence ID" value="NZ_CP022046.2"/>
</dbReference>
<keyword evidence="9 14" id="KW-0521">NADP</keyword>
<feature type="domain" description="CMP/dCMP-type deaminase" evidence="18">
    <location>
        <begin position="1"/>
        <end position="119"/>
    </location>
</feature>
<dbReference type="KEGG" id="sscu:CEP64_04395"/>
<dbReference type="InterPro" id="IPR002125">
    <property type="entry name" value="CMP_dCMP_dom"/>
</dbReference>
<dbReference type="Pfam" id="PF00383">
    <property type="entry name" value="dCMP_cyt_deam_1"/>
    <property type="match status" value="1"/>
</dbReference>
<dbReference type="InterPro" id="IPR050765">
    <property type="entry name" value="Riboflavin_Biosynth_HTPR"/>
</dbReference>
<dbReference type="InterPro" id="IPR011549">
    <property type="entry name" value="RibD_C"/>
</dbReference>
<dbReference type="AlphaFoldDB" id="A0AAI8GTA5"/>
<dbReference type="InterPro" id="IPR016192">
    <property type="entry name" value="APOBEC/CMP_deaminase_Zn-bd"/>
</dbReference>
<gene>
    <name evidence="19" type="primary">ribD</name>
    <name evidence="19" type="ORF">CEP64_04395</name>
</gene>
<dbReference type="EMBL" id="CP022046">
    <property type="protein sequence ID" value="ASE33835.1"/>
    <property type="molecule type" value="Genomic_DNA"/>
</dbReference>
<feature type="binding site" evidence="17">
    <location>
        <position position="82"/>
    </location>
    <ligand>
        <name>Zn(2+)</name>
        <dbReference type="ChEBI" id="CHEBI:29105"/>
        <note>catalytic</note>
    </ligand>
</feature>
<keyword evidence="10 14" id="KW-0560">Oxidoreductase</keyword>
<feature type="active site" description="Proton donor" evidence="15">
    <location>
        <position position="50"/>
    </location>
</feature>
<organism evidence="19 20">
    <name type="scientific">Mammaliicoccus sciuri</name>
    <name type="common">Staphylococcus sciuri</name>
    <dbReference type="NCBI Taxonomy" id="1296"/>
    <lineage>
        <taxon>Bacteria</taxon>
        <taxon>Bacillati</taxon>
        <taxon>Bacillota</taxon>
        <taxon>Bacilli</taxon>
        <taxon>Bacillales</taxon>
        <taxon>Staphylococcaceae</taxon>
        <taxon>Mammaliicoccus</taxon>
    </lineage>
</organism>
<keyword evidence="6 14" id="KW-0686">Riboflavin biosynthesis</keyword>
<evidence type="ECO:0000313" key="19">
    <source>
        <dbReference type="EMBL" id="ASE33835.1"/>
    </source>
</evidence>
<dbReference type="PANTHER" id="PTHR38011">
    <property type="entry name" value="DIHYDROFOLATE REDUCTASE FAMILY PROTEIN (AFU_ORTHOLOGUE AFUA_8G06820)"/>
    <property type="match status" value="1"/>
</dbReference>
<feature type="binding site" evidence="16">
    <location>
        <position position="165"/>
    </location>
    <ligand>
        <name>NADP(+)</name>
        <dbReference type="ChEBI" id="CHEBI:58349"/>
    </ligand>
</feature>
<dbReference type="InterPro" id="IPR024072">
    <property type="entry name" value="DHFR-like_dom_sf"/>
</dbReference>
<comment type="similarity">
    <text evidence="4 14">In the N-terminal section; belongs to the cytidine and deoxycytidylate deaminase family.</text>
</comment>
<evidence type="ECO:0000313" key="20">
    <source>
        <dbReference type="Proteomes" id="UP000197058"/>
    </source>
</evidence>
<dbReference type="EC" id="3.5.4.26" evidence="14"/>
<feature type="binding site" evidence="16">
    <location>
        <position position="191"/>
    </location>
    <ligand>
        <name>NADP(+)</name>
        <dbReference type="ChEBI" id="CHEBI:58349"/>
    </ligand>
</feature>
<protein>
    <recommendedName>
        <fullName evidence="14">Riboflavin biosynthesis protein RibD</fullName>
    </recommendedName>
    <domain>
        <recommendedName>
            <fullName evidence="14">Diaminohydroxyphosphoribosylaminopyrimidine deaminase</fullName>
            <shortName evidence="14">DRAP deaminase</shortName>
            <ecNumber evidence="14">3.5.4.26</ecNumber>
        </recommendedName>
        <alternativeName>
            <fullName evidence="14">Riboflavin-specific deaminase</fullName>
        </alternativeName>
    </domain>
    <domain>
        <recommendedName>
            <fullName evidence="14">5-amino-6-(5-phosphoribosylamino)uracil reductase</fullName>
            <ecNumber evidence="14">1.1.1.193</ecNumber>
        </recommendedName>
        <alternativeName>
            <fullName evidence="14">HTP reductase</fullName>
        </alternativeName>
    </domain>
</protein>
<dbReference type="PROSITE" id="PS51747">
    <property type="entry name" value="CYT_DCMP_DEAMINASES_2"/>
    <property type="match status" value="1"/>
</dbReference>
<dbReference type="NCBIfam" id="TIGR00326">
    <property type="entry name" value="eubact_ribD"/>
    <property type="match status" value="1"/>
</dbReference>
<keyword evidence="8 14" id="KW-0862">Zinc</keyword>
<dbReference type="Gene3D" id="3.40.430.10">
    <property type="entry name" value="Dihydrofolate Reductase, subunit A"/>
    <property type="match status" value="1"/>
</dbReference>
<comment type="function">
    <text evidence="1 14">Converts 2,5-diamino-6-(ribosylamino)-4(3h)-pyrimidinone 5'-phosphate into 5-amino-6-(ribosylamino)-2,4(1h,3h)-pyrimidinedione 5'-phosphate.</text>
</comment>
<dbReference type="GO" id="GO:0008270">
    <property type="term" value="F:zinc ion binding"/>
    <property type="evidence" value="ECO:0007669"/>
    <property type="project" value="InterPro"/>
</dbReference>
<comment type="catalytic activity">
    <reaction evidence="13 14">
        <text>2,5-diamino-6-hydroxy-4-(5-phosphoribosylamino)-pyrimidine + H2O + H(+) = 5-amino-6-(5-phospho-D-ribosylamino)uracil + NH4(+)</text>
        <dbReference type="Rhea" id="RHEA:21868"/>
        <dbReference type="ChEBI" id="CHEBI:15377"/>
        <dbReference type="ChEBI" id="CHEBI:15378"/>
        <dbReference type="ChEBI" id="CHEBI:28938"/>
        <dbReference type="ChEBI" id="CHEBI:58453"/>
        <dbReference type="ChEBI" id="CHEBI:58614"/>
        <dbReference type="EC" id="3.5.4.26"/>
    </reaction>
</comment>
<dbReference type="InterPro" id="IPR016193">
    <property type="entry name" value="Cytidine_deaminase-like"/>
</dbReference>
<evidence type="ECO:0000259" key="18">
    <source>
        <dbReference type="PROSITE" id="PS51747"/>
    </source>
</evidence>
<evidence type="ECO:0000256" key="11">
    <source>
        <dbReference type="ARBA" id="ARBA00023268"/>
    </source>
</evidence>
<dbReference type="EC" id="1.1.1.193" evidence="14"/>
<dbReference type="Pfam" id="PF01872">
    <property type="entry name" value="RibD_C"/>
    <property type="match status" value="1"/>
</dbReference>
<evidence type="ECO:0000256" key="5">
    <source>
        <dbReference type="ARBA" id="ARBA00007417"/>
    </source>
</evidence>
<feature type="binding site" evidence="16">
    <location>
        <position position="163"/>
    </location>
    <ligand>
        <name>substrate</name>
    </ligand>
</feature>
<comment type="pathway">
    <text evidence="3 14">Cofactor biosynthesis; riboflavin biosynthesis; 5-amino-6-(D-ribitylamino)uracil from GTP: step 3/4.</text>
</comment>
<comment type="pathway">
    <text evidence="2 14">Cofactor biosynthesis; riboflavin biosynthesis; 5-amino-6-(D-ribitylamino)uracil from GTP: step 2/4.</text>
</comment>
<feature type="binding site" evidence="16">
    <location>
        <position position="202"/>
    </location>
    <ligand>
        <name>substrate</name>
    </ligand>
</feature>
<evidence type="ECO:0000256" key="15">
    <source>
        <dbReference type="PIRSR" id="PIRSR006769-1"/>
    </source>
</evidence>
<comment type="catalytic activity">
    <reaction evidence="12 14">
        <text>5-amino-6-(5-phospho-D-ribitylamino)uracil + NADP(+) = 5-amino-6-(5-phospho-D-ribosylamino)uracil + NADPH + H(+)</text>
        <dbReference type="Rhea" id="RHEA:17845"/>
        <dbReference type="ChEBI" id="CHEBI:15378"/>
        <dbReference type="ChEBI" id="CHEBI:57783"/>
        <dbReference type="ChEBI" id="CHEBI:58349"/>
        <dbReference type="ChEBI" id="CHEBI:58421"/>
        <dbReference type="ChEBI" id="CHEBI:58453"/>
        <dbReference type="EC" id="1.1.1.193"/>
    </reaction>
</comment>
<comment type="similarity">
    <text evidence="5 14">In the C-terminal section; belongs to the HTP reductase family.</text>
</comment>
<dbReference type="SUPFAM" id="SSF53597">
    <property type="entry name" value="Dihydrofolate reductase-like"/>
    <property type="match status" value="1"/>
</dbReference>
<evidence type="ECO:0000256" key="10">
    <source>
        <dbReference type="ARBA" id="ARBA00023002"/>
    </source>
</evidence>
<evidence type="ECO:0000256" key="9">
    <source>
        <dbReference type="ARBA" id="ARBA00022857"/>
    </source>
</evidence>
<reference evidence="20" key="1">
    <citation type="submission" date="2017-06" db="EMBL/GenBank/DDBJ databases">
        <title>FDA dAtabase for Regulatory Grade micrObial Sequences (FDA-ARGOS): Supporting development and validation of Infectious Disease Dx tests.</title>
        <authorList>
            <person name="Goldberg B."/>
            <person name="Campos J."/>
            <person name="Tallon L."/>
            <person name="Sadzewicz L."/>
            <person name="Sengamalay N."/>
            <person name="Ott S."/>
            <person name="Godinez A."/>
            <person name="Nagaraj S."/>
            <person name="Vavikolanu K."/>
            <person name="Nadendla S."/>
            <person name="George J."/>
            <person name="Geyer C."/>
            <person name="Sichtig H."/>
        </authorList>
    </citation>
    <scope>NUCLEOTIDE SEQUENCE [LARGE SCALE GENOMIC DNA]</scope>
    <source>
        <strain evidence="20">FDAARGOS_285</strain>
    </source>
</reference>
<evidence type="ECO:0000256" key="17">
    <source>
        <dbReference type="PIRSR" id="PIRSR006769-3"/>
    </source>
</evidence>
<evidence type="ECO:0000256" key="14">
    <source>
        <dbReference type="PIRNR" id="PIRNR006769"/>
    </source>
</evidence>
<comment type="cofactor">
    <cofactor evidence="14 17">
        <name>Zn(2+)</name>
        <dbReference type="ChEBI" id="CHEBI:29105"/>
    </cofactor>
    <text evidence="14 17">Binds 1 zinc ion.</text>
</comment>
<feature type="binding site" evidence="17">
    <location>
        <position position="48"/>
    </location>
    <ligand>
        <name>Zn(2+)</name>
        <dbReference type="ChEBI" id="CHEBI:29105"/>
        <note>catalytic</note>
    </ligand>
</feature>
<dbReference type="PROSITE" id="PS00903">
    <property type="entry name" value="CYT_DCMP_DEAMINASES_1"/>
    <property type="match status" value="1"/>
</dbReference>
<evidence type="ECO:0000256" key="3">
    <source>
        <dbReference type="ARBA" id="ARBA00004910"/>
    </source>
</evidence>
<sequence length="348" mass="38775">MNQYLDFAIDLAEHVQGQTGTNPSVGAVIVKNHKIIGFGAHLKKGEAHAEIQALKMAGEEAQGATIYVSLEPCSHYGLTPPCAKAIIDNGIQSVVYAVKDGSLKNSGHEMLYEAGIDVKHEPSKRAEDLYEAFFHQQQTKLPFITLKISTSLDGKVATDYKESKWITSKEVKQDVLKLRSQHDAIITGGMTVREDNPLLTTRNPNLSNPTRIVLTEQSHFGGDYEIFKDEDNPVIVVTSSESFHTYEYQHIKVKNSDLSNLKTIIKDLYEDGYAQVMVEAGPKLVSQFIEQDLVDQLIIYQAPKMIGGQGKYQYYQTQDVVPLSNSKLFQIISTEIIGGDLKITLRKK</sequence>
<dbReference type="Gene3D" id="3.40.140.10">
    <property type="entry name" value="Cytidine Deaminase, domain 2"/>
    <property type="match status" value="1"/>
</dbReference>
<dbReference type="GO" id="GO:0008703">
    <property type="term" value="F:5-amino-6-(5-phosphoribosylamino)uracil reductase activity"/>
    <property type="evidence" value="ECO:0007669"/>
    <property type="project" value="UniProtKB-EC"/>
</dbReference>
<evidence type="ECO:0000256" key="1">
    <source>
        <dbReference type="ARBA" id="ARBA00002151"/>
    </source>
</evidence>
<name>A0AAI8GTA5_MAMSC</name>
<dbReference type="InterPro" id="IPR004794">
    <property type="entry name" value="Eubact_RibD"/>
</dbReference>
<evidence type="ECO:0000256" key="4">
    <source>
        <dbReference type="ARBA" id="ARBA00005259"/>
    </source>
</evidence>
<evidence type="ECO:0000256" key="7">
    <source>
        <dbReference type="ARBA" id="ARBA00022723"/>
    </source>
</evidence>
<keyword evidence="7 14" id="KW-0479">Metal-binding</keyword>
<dbReference type="InterPro" id="IPR002734">
    <property type="entry name" value="RibDG_C"/>
</dbReference>
<dbReference type="PIRSF" id="PIRSF006769">
    <property type="entry name" value="RibD"/>
    <property type="match status" value="1"/>
</dbReference>
<feature type="binding site" evidence="16">
    <location>
        <position position="199"/>
    </location>
    <ligand>
        <name>NADP(+)</name>
        <dbReference type="ChEBI" id="CHEBI:58349"/>
    </ligand>
</feature>
<evidence type="ECO:0000256" key="16">
    <source>
        <dbReference type="PIRSR" id="PIRSR006769-2"/>
    </source>
</evidence>
<dbReference type="CDD" id="cd01284">
    <property type="entry name" value="Riboflavin_deaminase-reductase"/>
    <property type="match status" value="1"/>
</dbReference>
<dbReference type="NCBIfam" id="TIGR00227">
    <property type="entry name" value="ribD_Cterm"/>
    <property type="match status" value="1"/>
</dbReference>
<evidence type="ECO:0000256" key="13">
    <source>
        <dbReference type="ARBA" id="ARBA00049886"/>
    </source>
</evidence>
<evidence type="ECO:0000256" key="8">
    <source>
        <dbReference type="ARBA" id="ARBA00022833"/>
    </source>
</evidence>
<evidence type="ECO:0000256" key="12">
    <source>
        <dbReference type="ARBA" id="ARBA00049861"/>
    </source>
</evidence>
<feature type="binding site" evidence="16">
    <location>
        <position position="179"/>
    </location>
    <ligand>
        <name>substrate</name>
    </ligand>
</feature>
<feature type="binding site" evidence="16">
    <location>
        <position position="279"/>
    </location>
    <ligand>
        <name>substrate</name>
    </ligand>
</feature>
<dbReference type="SUPFAM" id="SSF53927">
    <property type="entry name" value="Cytidine deaminase-like"/>
    <property type="match status" value="1"/>
</dbReference>
<dbReference type="Proteomes" id="UP000197058">
    <property type="component" value="Chromosome"/>
</dbReference>
<proteinExistence type="inferred from homology"/>
<dbReference type="GO" id="GO:0050661">
    <property type="term" value="F:NADP binding"/>
    <property type="evidence" value="ECO:0007669"/>
    <property type="project" value="InterPro"/>
</dbReference>
<keyword evidence="14" id="KW-0378">Hydrolase</keyword>
<accession>A0AAI8GTA5</accession>
<evidence type="ECO:0000256" key="6">
    <source>
        <dbReference type="ARBA" id="ARBA00022619"/>
    </source>
</evidence>